<keyword evidence="2" id="KW-1003">Cell membrane</keyword>
<dbReference type="InterPro" id="IPR004869">
    <property type="entry name" value="MMPL_dom"/>
</dbReference>
<sequence length="753" mass="84228">MTKKAALLSIFLVVIITIIAASQLPKLQFNYVFEEFFPVDDPDLITYLEFADKFENDNDYLLIGLQSANGIFNEEFIKKLDGLTTHFEKHPATSEVRSIANIQQPIISMAGYYEVPLIHVNELNRLEQDSIRLFKQTELAETFISKSGKATLVLLKHDKFRSKQEADEFVNETIKAIKSYNFDNYTLAGKLYAQGIFIDKIQQELLKFLSASILLVIVFLVLAYRSFWGVLIPLAIVLFSTIWILGFMAFMGKQLDLLMVLLPTIMFVVGMSDVVHLMTKYIENLRRGSSKKEAIKVAIKEVGLATFLTSLTTAIGFLTLLTASIGPIKEFGLYTALGVLIAFAVAFMLLPAVWVLIKKPKISLKSENKEEWIGFLSSKFIWVIRNRKLISVICLLIIAISGYGISKIVVNTYLIEDLPQDDPLKESFTFFDEQFGGSRPFEVKLEVGESHTLLSPEVAKSINQIETYLKDSVKVGGLVSSNTIIKSLNQATHGGNSEYFKIPEGNKYDSDLKRNLRRVVKRGNFDGKLYADSLKTGRISGWVNDIGSAISLQRVEDFHKYKDRVLDTSIIDAQVTGTSLLIDKNNKYLADNMMQGLAIAFGVVAIIAGFLFRSFRMVLITLIPNVIPLMMVAAIMGFFGITLKLSTSIVFTIAFGIAVDDTIHFTSKLKLELLKNKSLIYALKRTYLSTGKAIIVTSLILSGGFLILILSSFGGTFYTGLLISLTLIFAMIIDLTVLPAFILLFLEKHRLSK</sequence>
<keyword evidence="5 6" id="KW-0472">Membrane</keyword>
<evidence type="ECO:0000313" key="8">
    <source>
        <dbReference type="EMBL" id="QSE96369.1"/>
    </source>
</evidence>
<organism evidence="8 9">
    <name type="scientific">Fulvivirga lutea</name>
    <dbReference type="NCBI Taxonomy" id="2810512"/>
    <lineage>
        <taxon>Bacteria</taxon>
        <taxon>Pseudomonadati</taxon>
        <taxon>Bacteroidota</taxon>
        <taxon>Cytophagia</taxon>
        <taxon>Cytophagales</taxon>
        <taxon>Fulvivirgaceae</taxon>
        <taxon>Fulvivirga</taxon>
    </lineage>
</organism>
<dbReference type="EMBL" id="CP070608">
    <property type="protein sequence ID" value="QSE96369.1"/>
    <property type="molecule type" value="Genomic_DNA"/>
</dbReference>
<feature type="transmembrane region" description="Helical" evidence="6">
    <location>
        <begin position="231"/>
        <end position="251"/>
    </location>
</feature>
<gene>
    <name evidence="8" type="ORF">JR347_12205</name>
</gene>
<dbReference type="AlphaFoldDB" id="A0A974ZZL8"/>
<feature type="transmembrane region" description="Helical" evidence="6">
    <location>
        <begin position="619"/>
        <end position="641"/>
    </location>
</feature>
<comment type="subcellular location">
    <subcellularLocation>
        <location evidence="1">Cell membrane</location>
        <topology evidence="1">Multi-pass membrane protein</topology>
    </subcellularLocation>
</comment>
<dbReference type="Proteomes" id="UP000662783">
    <property type="component" value="Chromosome"/>
</dbReference>
<evidence type="ECO:0000313" key="9">
    <source>
        <dbReference type="Proteomes" id="UP000662783"/>
    </source>
</evidence>
<evidence type="ECO:0000256" key="3">
    <source>
        <dbReference type="ARBA" id="ARBA00022692"/>
    </source>
</evidence>
<dbReference type="PROSITE" id="PS50156">
    <property type="entry name" value="SSD"/>
    <property type="match status" value="1"/>
</dbReference>
<keyword evidence="4 6" id="KW-1133">Transmembrane helix</keyword>
<dbReference type="PANTHER" id="PTHR33406">
    <property type="entry name" value="MEMBRANE PROTEIN MJ1562-RELATED"/>
    <property type="match status" value="1"/>
</dbReference>
<feature type="transmembrane region" description="Helical" evidence="6">
    <location>
        <begin position="593"/>
        <end position="612"/>
    </location>
</feature>
<dbReference type="GO" id="GO:0005886">
    <property type="term" value="C:plasma membrane"/>
    <property type="evidence" value="ECO:0007669"/>
    <property type="project" value="UniProtKB-SubCell"/>
</dbReference>
<dbReference type="KEGG" id="fuv:JR347_12205"/>
<name>A0A974ZZL8_9BACT</name>
<protein>
    <submittedName>
        <fullName evidence="8">RND family transporter</fullName>
    </submittedName>
</protein>
<dbReference type="Gene3D" id="1.20.1640.10">
    <property type="entry name" value="Multidrug efflux transporter AcrB transmembrane domain"/>
    <property type="match status" value="2"/>
</dbReference>
<dbReference type="InterPro" id="IPR050545">
    <property type="entry name" value="Mycobact_MmpL"/>
</dbReference>
<dbReference type="PANTHER" id="PTHR33406:SF12">
    <property type="entry name" value="BLR2997 PROTEIN"/>
    <property type="match status" value="1"/>
</dbReference>
<dbReference type="InterPro" id="IPR000731">
    <property type="entry name" value="SSD"/>
</dbReference>
<dbReference type="SUPFAM" id="SSF82866">
    <property type="entry name" value="Multidrug efflux transporter AcrB transmembrane domain"/>
    <property type="match status" value="2"/>
</dbReference>
<evidence type="ECO:0000259" key="7">
    <source>
        <dbReference type="PROSITE" id="PS50156"/>
    </source>
</evidence>
<feature type="transmembrane region" description="Helical" evidence="6">
    <location>
        <begin position="687"/>
        <end position="711"/>
    </location>
</feature>
<keyword evidence="3 6" id="KW-0812">Transmembrane</keyword>
<evidence type="ECO:0000256" key="5">
    <source>
        <dbReference type="ARBA" id="ARBA00023136"/>
    </source>
</evidence>
<keyword evidence="9" id="KW-1185">Reference proteome</keyword>
<feature type="transmembrane region" description="Helical" evidence="6">
    <location>
        <begin position="205"/>
        <end position="224"/>
    </location>
</feature>
<evidence type="ECO:0000256" key="6">
    <source>
        <dbReference type="SAM" id="Phobius"/>
    </source>
</evidence>
<feature type="transmembrane region" description="Helical" evidence="6">
    <location>
        <begin position="389"/>
        <end position="410"/>
    </location>
</feature>
<evidence type="ECO:0000256" key="4">
    <source>
        <dbReference type="ARBA" id="ARBA00022989"/>
    </source>
</evidence>
<feature type="transmembrane region" description="Helical" evidence="6">
    <location>
        <begin position="257"/>
        <end position="282"/>
    </location>
</feature>
<feature type="transmembrane region" description="Helical" evidence="6">
    <location>
        <begin position="302"/>
        <end position="325"/>
    </location>
</feature>
<proteinExistence type="predicted"/>
<feature type="transmembrane region" description="Helical" evidence="6">
    <location>
        <begin position="331"/>
        <end position="357"/>
    </location>
</feature>
<evidence type="ECO:0000256" key="2">
    <source>
        <dbReference type="ARBA" id="ARBA00022475"/>
    </source>
</evidence>
<evidence type="ECO:0000256" key="1">
    <source>
        <dbReference type="ARBA" id="ARBA00004651"/>
    </source>
</evidence>
<feature type="transmembrane region" description="Helical" evidence="6">
    <location>
        <begin position="717"/>
        <end position="746"/>
    </location>
</feature>
<feature type="domain" description="SSD" evidence="7">
    <location>
        <begin position="234"/>
        <end position="356"/>
    </location>
</feature>
<dbReference type="RefSeq" id="WP_205720885.1">
    <property type="nucleotide sequence ID" value="NZ_CP070608.1"/>
</dbReference>
<reference evidence="8" key="1">
    <citation type="submission" date="2021-02" db="EMBL/GenBank/DDBJ databases">
        <title>Fulvivirga sp. S481 isolated from sea water.</title>
        <authorList>
            <person name="Bae S.S."/>
            <person name="Baek K."/>
        </authorList>
    </citation>
    <scope>NUCLEOTIDE SEQUENCE</scope>
    <source>
        <strain evidence="8">S481</strain>
    </source>
</reference>
<feature type="transmembrane region" description="Helical" evidence="6">
    <location>
        <begin position="647"/>
        <end position="666"/>
    </location>
</feature>
<dbReference type="Pfam" id="PF03176">
    <property type="entry name" value="MMPL"/>
    <property type="match status" value="2"/>
</dbReference>
<accession>A0A974ZZL8</accession>